<feature type="domain" description="Cadherin" evidence="17">
    <location>
        <begin position="2669"/>
        <end position="2773"/>
    </location>
</feature>
<keyword evidence="9 16" id="KW-0472">Membrane</keyword>
<dbReference type="FunFam" id="2.60.40.60:FF:000035">
    <property type="entry name" value="Protocadherin Fat 3"/>
    <property type="match status" value="2"/>
</dbReference>
<dbReference type="PROSITE" id="PS00232">
    <property type="entry name" value="CADHERIN_1"/>
    <property type="match status" value="13"/>
</dbReference>
<dbReference type="FunFam" id="2.60.40.60:FF:000377">
    <property type="entry name" value="Dachsous cadherin-related 1a"/>
    <property type="match status" value="1"/>
</dbReference>
<dbReference type="FunFam" id="2.60.40.60:FF:000033">
    <property type="entry name" value="FAT atypical cadherin 1"/>
    <property type="match status" value="1"/>
</dbReference>
<evidence type="ECO:0000256" key="14">
    <source>
        <dbReference type="PROSITE-ProRule" id="PRU00043"/>
    </source>
</evidence>
<feature type="domain" description="Cadherin" evidence="17">
    <location>
        <begin position="144"/>
        <end position="255"/>
    </location>
</feature>
<feature type="domain" description="Cadherin" evidence="17">
    <location>
        <begin position="256"/>
        <end position="362"/>
    </location>
</feature>
<feature type="compositionally biased region" description="Basic and acidic residues" evidence="15">
    <location>
        <begin position="3246"/>
        <end position="3258"/>
    </location>
</feature>
<feature type="domain" description="Cadherin" evidence="17">
    <location>
        <begin position="1016"/>
        <end position="1101"/>
    </location>
</feature>
<feature type="domain" description="Cadherin" evidence="17">
    <location>
        <begin position="1102"/>
        <end position="1204"/>
    </location>
</feature>
<evidence type="ECO:0000256" key="5">
    <source>
        <dbReference type="ARBA" id="ARBA00022737"/>
    </source>
</evidence>
<dbReference type="PANTHER" id="PTHR24026">
    <property type="entry name" value="FAT ATYPICAL CADHERIN-RELATED"/>
    <property type="match status" value="1"/>
</dbReference>
<dbReference type="PANTHER" id="PTHR24026:SF136">
    <property type="entry name" value="PROTOCADHERIN-23"/>
    <property type="match status" value="1"/>
</dbReference>
<feature type="domain" description="Cadherin" evidence="17">
    <location>
        <begin position="1961"/>
        <end position="2048"/>
    </location>
</feature>
<accession>A0A8C2ZW24</accession>
<feature type="domain" description="Cadherin" evidence="17">
    <location>
        <begin position="580"/>
        <end position="686"/>
    </location>
</feature>
<evidence type="ECO:0000256" key="11">
    <source>
        <dbReference type="ARBA" id="ARBA00062150"/>
    </source>
</evidence>
<feature type="region of interest" description="Disordered" evidence="15">
    <location>
        <begin position="3218"/>
        <end position="3258"/>
    </location>
</feature>
<dbReference type="GeneTree" id="ENSGT00940000163671"/>
<evidence type="ECO:0000256" key="1">
    <source>
        <dbReference type="ARBA" id="ARBA00004251"/>
    </source>
</evidence>
<proteinExistence type="predicted"/>
<dbReference type="InterPro" id="IPR015919">
    <property type="entry name" value="Cadherin-like_sf"/>
</dbReference>
<evidence type="ECO:0000256" key="13">
    <source>
        <dbReference type="ARBA" id="ARBA00079083"/>
    </source>
</evidence>
<dbReference type="GO" id="GO:0016477">
    <property type="term" value="P:cell migration"/>
    <property type="evidence" value="ECO:0007669"/>
    <property type="project" value="UniProtKB-ARBA"/>
</dbReference>
<evidence type="ECO:0000256" key="12">
    <source>
        <dbReference type="ARBA" id="ARBA00072299"/>
    </source>
</evidence>
<feature type="compositionally biased region" description="Low complexity" evidence="15">
    <location>
        <begin position="3218"/>
        <end position="3229"/>
    </location>
</feature>
<feature type="domain" description="Cadherin" evidence="17">
    <location>
        <begin position="1842"/>
        <end position="1944"/>
    </location>
</feature>
<dbReference type="PROSITE" id="PS50268">
    <property type="entry name" value="CADHERIN_2"/>
    <property type="match status" value="27"/>
</dbReference>
<dbReference type="SMART" id="SM00112">
    <property type="entry name" value="CA"/>
    <property type="match status" value="27"/>
</dbReference>
<keyword evidence="10" id="KW-0325">Glycoprotein</keyword>
<protein>
    <recommendedName>
        <fullName evidence="12">Protocadherin-16</fullName>
    </recommendedName>
    <alternativeName>
        <fullName evidence="13">Protein dachsous homolog 1</fullName>
    </alternativeName>
</protein>
<feature type="transmembrane region" description="Helical" evidence="16">
    <location>
        <begin position="2890"/>
        <end position="2916"/>
    </location>
</feature>
<dbReference type="CDD" id="cd11304">
    <property type="entry name" value="Cadherin_repeat"/>
    <property type="match status" value="26"/>
</dbReference>
<dbReference type="GO" id="GO:0003007">
    <property type="term" value="P:heart morphogenesis"/>
    <property type="evidence" value="ECO:0007669"/>
    <property type="project" value="UniProtKB-ARBA"/>
</dbReference>
<dbReference type="FunFam" id="2.60.40.60:FF:000158">
    <property type="entry name" value="Dachsous cadherin-related 1"/>
    <property type="match status" value="1"/>
</dbReference>
<dbReference type="GO" id="GO:0016327">
    <property type="term" value="C:apicolateral plasma membrane"/>
    <property type="evidence" value="ECO:0007669"/>
    <property type="project" value="UniProtKB-ARBA"/>
</dbReference>
<feature type="domain" description="Cadherin" evidence="17">
    <location>
        <begin position="1312"/>
        <end position="1420"/>
    </location>
</feature>
<evidence type="ECO:0000256" key="8">
    <source>
        <dbReference type="ARBA" id="ARBA00022989"/>
    </source>
</evidence>
<organism evidence="18 19">
    <name type="scientific">Cyclopterus lumpus</name>
    <name type="common">Lumpsucker</name>
    <dbReference type="NCBI Taxonomy" id="8103"/>
    <lineage>
        <taxon>Eukaryota</taxon>
        <taxon>Metazoa</taxon>
        <taxon>Chordata</taxon>
        <taxon>Craniata</taxon>
        <taxon>Vertebrata</taxon>
        <taxon>Euteleostomi</taxon>
        <taxon>Actinopterygii</taxon>
        <taxon>Neopterygii</taxon>
        <taxon>Teleostei</taxon>
        <taxon>Neoteleostei</taxon>
        <taxon>Acanthomorphata</taxon>
        <taxon>Eupercaria</taxon>
        <taxon>Perciformes</taxon>
        <taxon>Cottioidei</taxon>
        <taxon>Cottales</taxon>
        <taxon>Cyclopteridae</taxon>
        <taxon>Cyclopterus</taxon>
    </lineage>
</organism>
<dbReference type="FunFam" id="2.60.40.60:FF:000102">
    <property type="entry name" value="Dachsous cadherin-related 1b"/>
    <property type="match status" value="1"/>
</dbReference>
<dbReference type="Proteomes" id="UP000694565">
    <property type="component" value="Unplaced"/>
</dbReference>
<keyword evidence="8 16" id="KW-1133">Transmembrane helix</keyword>
<dbReference type="GO" id="GO:0007156">
    <property type="term" value="P:homophilic cell adhesion via plasma membrane adhesion molecules"/>
    <property type="evidence" value="ECO:0007669"/>
    <property type="project" value="InterPro"/>
</dbReference>
<evidence type="ECO:0000256" key="7">
    <source>
        <dbReference type="ARBA" id="ARBA00022889"/>
    </source>
</evidence>
<reference evidence="18" key="2">
    <citation type="submission" date="2025-09" db="UniProtKB">
        <authorList>
            <consortium name="Ensembl"/>
        </authorList>
    </citation>
    <scope>IDENTIFICATION</scope>
</reference>
<dbReference type="FunFam" id="2.60.40.60:FF:000140">
    <property type="entry name" value="Dachsous cadherin-related 1"/>
    <property type="match status" value="1"/>
</dbReference>
<feature type="domain" description="Cadherin" evidence="17">
    <location>
        <begin position="2449"/>
        <end position="2565"/>
    </location>
</feature>
<evidence type="ECO:0000256" key="16">
    <source>
        <dbReference type="SAM" id="Phobius"/>
    </source>
</evidence>
<dbReference type="PRINTS" id="PR00205">
    <property type="entry name" value="CADHERIN"/>
</dbReference>
<feature type="domain" description="Cadherin" evidence="17">
    <location>
        <begin position="2142"/>
        <end position="2246"/>
    </location>
</feature>
<evidence type="ECO:0000313" key="19">
    <source>
        <dbReference type="Proteomes" id="UP000694565"/>
    </source>
</evidence>
<evidence type="ECO:0000256" key="2">
    <source>
        <dbReference type="ARBA" id="ARBA00022475"/>
    </source>
</evidence>
<dbReference type="SUPFAM" id="SSF49313">
    <property type="entry name" value="Cadherin-like"/>
    <property type="match status" value="27"/>
</dbReference>
<keyword evidence="7" id="KW-0130">Cell adhesion</keyword>
<feature type="compositionally biased region" description="Polar residues" evidence="15">
    <location>
        <begin position="3234"/>
        <end position="3245"/>
    </location>
</feature>
<dbReference type="FunFam" id="2.60.40.60:FF:000153">
    <property type="entry name" value="Dachsous cadherin-related 2"/>
    <property type="match status" value="1"/>
</dbReference>
<dbReference type="Ensembl" id="ENSCLMT00005034658.1">
    <property type="protein sequence ID" value="ENSCLMP00005033272.1"/>
    <property type="gene ID" value="ENSCLMG00005015974.1"/>
</dbReference>
<keyword evidence="5" id="KW-0677">Repeat</keyword>
<dbReference type="FunFam" id="2.60.40.60:FF:000020">
    <property type="entry name" value="Dachsous cadherin-related 1b"/>
    <property type="match status" value="8"/>
</dbReference>
<feature type="domain" description="Cadherin" evidence="17">
    <location>
        <begin position="473"/>
        <end position="579"/>
    </location>
</feature>
<dbReference type="Gene3D" id="2.60.40.60">
    <property type="entry name" value="Cadherins"/>
    <property type="match status" value="27"/>
</dbReference>
<feature type="domain" description="Cadherin" evidence="17">
    <location>
        <begin position="2566"/>
        <end position="2668"/>
    </location>
</feature>
<feature type="domain" description="Cadherin" evidence="17">
    <location>
        <begin position="2054"/>
        <end position="2141"/>
    </location>
</feature>
<keyword evidence="19" id="KW-1185">Reference proteome</keyword>
<keyword evidence="4" id="KW-0732">Signal</keyword>
<dbReference type="FunFam" id="2.60.40.60:FF:000226">
    <property type="entry name" value="Dachsous, isoform B"/>
    <property type="match status" value="1"/>
</dbReference>
<evidence type="ECO:0000256" key="10">
    <source>
        <dbReference type="ARBA" id="ARBA00023180"/>
    </source>
</evidence>
<dbReference type="InterPro" id="IPR020894">
    <property type="entry name" value="Cadherin_CS"/>
</dbReference>
<feature type="domain" description="Cadherin" evidence="17">
    <location>
        <begin position="904"/>
        <end position="1013"/>
    </location>
</feature>
<feature type="domain" description="Cadherin" evidence="17">
    <location>
        <begin position="793"/>
        <end position="902"/>
    </location>
</feature>
<feature type="domain" description="Cadherin" evidence="17">
    <location>
        <begin position="2774"/>
        <end position="2888"/>
    </location>
</feature>
<feature type="region of interest" description="Disordered" evidence="15">
    <location>
        <begin position="2965"/>
        <end position="2997"/>
    </location>
</feature>
<feature type="domain" description="Cadherin" evidence="17">
    <location>
        <begin position="1222"/>
        <end position="1313"/>
    </location>
</feature>
<dbReference type="FunFam" id="2.60.40.60:FF:000319">
    <property type="entry name" value="FAT atypical cadherin 1b"/>
    <property type="match status" value="1"/>
</dbReference>
<evidence type="ECO:0000256" key="6">
    <source>
        <dbReference type="ARBA" id="ARBA00022837"/>
    </source>
</evidence>
<name>A0A8C2ZW24_CYCLU</name>
<evidence type="ECO:0000256" key="9">
    <source>
        <dbReference type="ARBA" id="ARBA00023136"/>
    </source>
</evidence>
<evidence type="ECO:0000256" key="4">
    <source>
        <dbReference type="ARBA" id="ARBA00022729"/>
    </source>
</evidence>
<feature type="compositionally biased region" description="Gly residues" evidence="15">
    <location>
        <begin position="2965"/>
        <end position="2974"/>
    </location>
</feature>
<feature type="domain" description="Cadherin" evidence="17">
    <location>
        <begin position="1531"/>
        <end position="1635"/>
    </location>
</feature>
<evidence type="ECO:0000256" key="15">
    <source>
        <dbReference type="SAM" id="MobiDB-lite"/>
    </source>
</evidence>
<dbReference type="Pfam" id="PF00028">
    <property type="entry name" value="Cadherin"/>
    <property type="match status" value="22"/>
</dbReference>
<dbReference type="FunFam" id="2.60.40.60:FF:000116">
    <property type="entry name" value="Dachsous cadherin-related 2"/>
    <property type="match status" value="1"/>
</dbReference>
<keyword evidence="2" id="KW-1003">Cell membrane</keyword>
<reference evidence="18" key="1">
    <citation type="submission" date="2025-08" db="UniProtKB">
        <authorList>
            <consortium name="Ensembl"/>
        </authorList>
    </citation>
    <scope>IDENTIFICATION</scope>
</reference>
<feature type="domain" description="Cadherin" evidence="17">
    <location>
        <begin position="2347"/>
        <end position="2448"/>
    </location>
</feature>
<dbReference type="GO" id="GO:0035332">
    <property type="term" value="P:positive regulation of hippo signaling"/>
    <property type="evidence" value="ECO:0007669"/>
    <property type="project" value="UniProtKB-ARBA"/>
</dbReference>
<comment type="subunit">
    <text evidence="11">Heterophilic interaction with FAT4; this interaction affects their respective protein levels.</text>
</comment>
<dbReference type="GO" id="GO:0003183">
    <property type="term" value="P:mitral valve morphogenesis"/>
    <property type="evidence" value="ECO:0007669"/>
    <property type="project" value="UniProtKB-ARBA"/>
</dbReference>
<dbReference type="FunFam" id="2.60.40.60:FF:000007">
    <property type="entry name" value="Protocadherin alpha 2"/>
    <property type="match status" value="1"/>
</dbReference>
<feature type="domain" description="Cadherin" evidence="17">
    <location>
        <begin position="1421"/>
        <end position="1531"/>
    </location>
</feature>
<feature type="domain" description="Cadherin" evidence="17">
    <location>
        <begin position="44"/>
        <end position="143"/>
    </location>
</feature>
<dbReference type="InterPro" id="IPR002126">
    <property type="entry name" value="Cadherin-like_dom"/>
</dbReference>
<feature type="domain" description="Cadherin" evidence="17">
    <location>
        <begin position="375"/>
        <end position="472"/>
    </location>
</feature>
<evidence type="ECO:0000256" key="3">
    <source>
        <dbReference type="ARBA" id="ARBA00022692"/>
    </source>
</evidence>
<feature type="domain" description="Cadherin" evidence="17">
    <location>
        <begin position="1738"/>
        <end position="1841"/>
    </location>
</feature>
<evidence type="ECO:0000259" key="17">
    <source>
        <dbReference type="PROSITE" id="PS50268"/>
    </source>
</evidence>
<feature type="domain" description="Cadherin" evidence="17">
    <location>
        <begin position="1636"/>
        <end position="1737"/>
    </location>
</feature>
<dbReference type="FunFam" id="2.60.40.60:FF:000104">
    <property type="entry name" value="cadherin-23 isoform X1"/>
    <property type="match status" value="1"/>
</dbReference>
<dbReference type="FunFam" id="2.60.40.60:FF:000081">
    <property type="entry name" value="protocadherin Fat 4"/>
    <property type="match status" value="1"/>
</dbReference>
<sequence length="3258" mass="351632">MPITSKGSRPRARVSGPCVCSSPWRQKPLFYLCTLLVLVQSTTVLGALELQLDEEQPAGTIVGDISAGLPPGEIGGLYFISDHESTGVSNDLNIDETTGIITTARRLDREQRDHYSFIAVTMTGVTVEVSITVIDINDHAPVFPKKNAVLKIPEHTAVGTRFSLEPATDADKDQLTTQGYAIREGNIGQAFRLETKRAANKVLYLDLVVNGLLDREKRSLYTMVLEAFDGGSPRRMGSMTLEVTVTDINDHAPVFNQTRYHAIISESLPQGSSILQVFAIDEDEGDNGLVLYEINRRQSDPDRSFVIDIKSGVITLNRPLDYELKRVHELVVQARDNASQPEVTNAFVTIHVRDYNDNQPTMTIIFLSEDGSPRISEGAQPGQYVARISVTDPDYGEYANVNVSLEGGDGKFALTTKDSIIYLIYVDQVLDREERDSYDLRVMATDSGTPPLRAESSFTIQVTDVNDNPPLFDQQAYRQTIPEVVYPGSFVLQVTARDKDQGPNGDVRYSLLKGKNSHSDWFSIDKVTGIITTASALDFESEPAPSVTVVATDNGRPPLSSTAKVDIVLQDVNDNTPVFSSNFYNASIKENTPAGTCFLEVSATDEDRGSFGAISYILGSGSGSPAPTHFTIDKETGQICTSTALDRDEGLDKFDLTVTATDGGGLSSVARVRVSVVDINDNRPTFYPVLYTVSLSTHSAPGTSVVKVTANDPDAGENGRVTYRTVPAGGTDSFIFPTSSTGVISLSRSLHGKANTVISMVISAEDGGGLTAPVNARVNVSVVGGSVASPVFDQAQYFFTVLEDVLRGTAVGVVRAAAKTGEDACSVTLLIDIFYSISSGDPDGYFTVDSASGTIRTALPLDHETCPSRDLEIQARSGSPPAYGTSRVRITISDVNDNAPTFLPSSSESLLLPEITKMGTVIYSIQATDKDSGHNGQLSFNLVSAGAAGSSGQRTFGVDRGSGEVRLIGTLSYESVPRYDLQVVAKDGGAPQLSSTFTLVVHIQAQDAQGPNFDTLTYRVELRENTPLNTRFLQVRALNREASGTGGNSGWLFVRSSLDREVKDMYLLTVLATSGPGGTGRTGSATVRVTVTDENDNSPRLSQERVFLAVRENLLAGTGFGRVSATDRDAGLNARLTYRLLHTDRHFQINSQTGEISTRLALDREQQSSYQLVVVVQDGGTPPRSATGTAHISVLDENDHAPSFTHARGKKTRYGLEIIIRGRYVLGTVTAKDPDEGENGTVYYSLSGPRAERFSLNPTSGELRTASPLRSAERAEYVFSVTAADHGTPGLSSTCQLRIQVLSSSRSNPKPNMLSMTLNTVEGAAPGSIIGSVRPHDQHESNVLEGQVTYLVVGGQTGMGLSWWTALKGDVYLVRELDYEKGSRYRLHIEVSDFSQAFPSSHLVQLDIDVQDNNDHAPQFTEDPVTIVIPENIEPGASIYTFQAVDQDGSGPNSELHYSIEHHWPDTPDLLTLDPSSGVLTLGQKLDRESTPSLYLVVRATDQAVDSSQRRWGSVTARVFVTDDNDNPPVFSSPSAVSVMEDQPVGFVILYVMARDEDEGENGRVSYRIQTGNSAGRFSLNPNTGSLSVLKALDREEQNIFNLTIVAEDHGIPQLSTSQVLCVQVIDVNDEAPLFQRAEFDAQVMENQGPGTTVLTVTATDRDQGSNGQVTYGGVTEEGFIINPMTGVITTTKELDAELQDHYTLTVYARDGGLPPNFAKAVVRVEVQDVNDNTPVFAKPWYGLEVPENQAAVELCFLKATDPDSGPGGELEYKITAGDPDGDFHLHASTGALSTSRGLDRETGAEYTLEVVATDRGSPALSTTAMVEVKVLDVNDNSPVFSRSSYSVEVSEDAAEGSKVLEVSATDTDDDLNGKVLYFLSREAHGAFSVHEVTGAITTSAPLDREKWASYSFQVFAVDLSPAEPRNTSVTVTILDVNDNTPFFLQDPLVIEVSSRRSQRVLATMKAEDKDFGANGSVFYRFAMPVKGFSINSLTGEIQATKPLGDLTQAQRTLIVEAMDQGSPAQSAQGVVVIYVKEVEYSGTFSLFFFKNAGTAVAQAQAQHPDGTRRGISYSLFSGNRRLAFHISSSTGEIMVQSSKGLDFEDTPKLRLVVKAETVSSTSFMAINLILQDVNDNLPRFQLQNYVAFMRETQGYEMPIIQVMAEDVDQGQNGQVTYSIQSSGRSGLFKIDPITGSITTAAIMDREIFTQTKLVVTATDRGSPRLAGSATLTVIIVDQNDNSPTIPLPQEIRIPENMLIGTEITLVTGNDVDSSPALSYSLQLDPTALGKFGIHRYSGGVSLTSPLDFEEKTWYTLTVRATDSQHQTEANITILVEDINDNAPAFTHDLYQVTLPEHTPPGSVVVTVTATDRDSGENGKITYRVTSSTQEGFYIDPNNGRQHLAEFDPERPSVSVVIEACDGGSPSLSSLTTVQVQISDVNDNAPVFHQSDYRATVSEDTIPGSTVLTFEAFDSDLSRENCGFDFAIANGNEGNAFQIESSVRFLEGRGFQTVGTLLLAEGLDFETKTLYNLTVVVSDRGVPQRSSSVAAVITIGDVNDNPPVFSRAEYAVSLSEGAAAGTEIIRLTATDPDSTPHAEVQYTISSGDEVNLFTMDQWTGALRLQRVLDREHRATHIVIIQATDGQGHFALAPVIVEVKDVNDNYPFFPVDVLTVSIKENQPANSAVTVLHAIDHDTGVYGQLRYYIVERSVAGKDSFTVDQNSGEIKSKIPFDFEKVNSFNFVAVAVDSGNQSATVTVQVFVTGEDEYDPLFMSSDFSFEVPEGAKKGQSIGRVQASDEDEGVDGIVLYSLPTSSQYFDVNKTTGVIVLKLDGSSSSRSSGSGRTKRETRLMNLDVRAHSPLDASRSTTAQVSIDVTNTNYGLASDVNILLISIIAVSLGFIVLLVVMAVVVFLVKSRRRKKAQNAGNRTVASGTALQKLDECNSGTGGERIYHQALPGYAGDQGGAGGGPYTRGGSLDPSHSSGRGSAEAADDDEIRMINEYPRVASITSSMQEHISARGPDSGIQQDADQLSDISCEPAALEGSTWFKGKKLGGSLSGTLLSNQLPVYRDEGGGYLGTGRGLNISLPKDYAFPEDGKPSVDGSLTAIVASDEELRGSYNWDYLLNWCPQFQPLANVFTEIARLKDETHKMDPKPRIDPPPLITSVAHPGAMSVPPKVPVIGRTFPHLASLRRSPISHEGSISSAAMSPSFSPSLSPLAARSPAVSPFGVNQGPSASMISTREPSLDKSPDREMRI</sequence>
<evidence type="ECO:0000313" key="18">
    <source>
        <dbReference type="Ensembl" id="ENSCLMP00005033272.1"/>
    </source>
</evidence>
<keyword evidence="6 14" id="KW-0106">Calcium</keyword>
<keyword evidence="3 16" id="KW-0812">Transmembrane</keyword>
<feature type="domain" description="Cadherin" evidence="17">
    <location>
        <begin position="687"/>
        <end position="792"/>
    </location>
</feature>
<dbReference type="GO" id="GO:0090251">
    <property type="term" value="P:protein localization involved in establishment of planar polarity"/>
    <property type="evidence" value="ECO:0007669"/>
    <property type="project" value="UniProtKB-ARBA"/>
</dbReference>
<comment type="subcellular location">
    <subcellularLocation>
        <location evidence="1">Cell membrane</location>
        <topology evidence="1">Single-pass type I membrane protein</topology>
    </subcellularLocation>
</comment>
<dbReference type="GO" id="GO:0005509">
    <property type="term" value="F:calcium ion binding"/>
    <property type="evidence" value="ECO:0007669"/>
    <property type="project" value="UniProtKB-UniRule"/>
</dbReference>
<feature type="domain" description="Cadherin" evidence="17">
    <location>
        <begin position="2246"/>
        <end position="2346"/>
    </location>
</feature>